<evidence type="ECO:0000256" key="1">
    <source>
        <dbReference type="SAM" id="MobiDB-lite"/>
    </source>
</evidence>
<dbReference type="EMBL" id="CADEAL010004188">
    <property type="protein sequence ID" value="CAB1453830.1"/>
    <property type="molecule type" value="Genomic_DNA"/>
</dbReference>
<feature type="region of interest" description="Disordered" evidence="1">
    <location>
        <begin position="1"/>
        <end position="23"/>
    </location>
</feature>
<dbReference type="AlphaFoldDB" id="A0A9N7VQC3"/>
<comment type="caution">
    <text evidence="2">The sequence shown here is derived from an EMBL/GenBank/DDBJ whole genome shotgun (WGS) entry which is preliminary data.</text>
</comment>
<accession>A0A9N7VQC3</accession>
<name>A0A9N7VQC3_PLEPL</name>
<evidence type="ECO:0000313" key="2">
    <source>
        <dbReference type="EMBL" id="CAB1453830.1"/>
    </source>
</evidence>
<organism evidence="2 3">
    <name type="scientific">Pleuronectes platessa</name>
    <name type="common">European plaice</name>
    <dbReference type="NCBI Taxonomy" id="8262"/>
    <lineage>
        <taxon>Eukaryota</taxon>
        <taxon>Metazoa</taxon>
        <taxon>Chordata</taxon>
        <taxon>Craniata</taxon>
        <taxon>Vertebrata</taxon>
        <taxon>Euteleostomi</taxon>
        <taxon>Actinopterygii</taxon>
        <taxon>Neopterygii</taxon>
        <taxon>Teleostei</taxon>
        <taxon>Neoteleostei</taxon>
        <taxon>Acanthomorphata</taxon>
        <taxon>Carangaria</taxon>
        <taxon>Pleuronectiformes</taxon>
        <taxon>Pleuronectoidei</taxon>
        <taxon>Pleuronectidae</taxon>
        <taxon>Pleuronectes</taxon>
    </lineage>
</organism>
<proteinExistence type="predicted"/>
<dbReference type="Proteomes" id="UP001153269">
    <property type="component" value="Unassembled WGS sequence"/>
</dbReference>
<keyword evidence="3" id="KW-1185">Reference proteome</keyword>
<gene>
    <name evidence="2" type="ORF">PLEPLA_LOCUS41590</name>
</gene>
<reference evidence="2" key="1">
    <citation type="submission" date="2020-03" db="EMBL/GenBank/DDBJ databases">
        <authorList>
            <person name="Weist P."/>
        </authorList>
    </citation>
    <scope>NUCLEOTIDE SEQUENCE</scope>
</reference>
<evidence type="ECO:0000313" key="3">
    <source>
        <dbReference type="Proteomes" id="UP001153269"/>
    </source>
</evidence>
<sequence length="106" mass="11350">MAGAVAASPYSPRRRLRGGPQSYASAPTAEGVLIIALGNLHGPPGAAKAGIARELAYTMRGSKRGRAQPLQTRFVRGALLRGNSNLTSLRRRYPLRGIPFEAWARP</sequence>
<protein>
    <submittedName>
        <fullName evidence="2">Uncharacterized protein</fullName>
    </submittedName>
</protein>